<dbReference type="GO" id="GO:0008569">
    <property type="term" value="F:minus-end-directed microtubule motor activity"/>
    <property type="evidence" value="ECO:0007669"/>
    <property type="project" value="TreeGrafter"/>
</dbReference>
<sequence>YINLQTIKKQLNYLKRLYGLYNNVLKTMDKYYETIWKDFHIDQITNEIQEFQNKMKKLPKGLKTWPAYSELKKTLDNFNECLPLLELLINPAMQTRHWERIEKLANIHIPHTDPLLFSLKHVMTIPLMKSREEIEDIS</sequence>
<dbReference type="AlphaFoldDB" id="A0A820P627"/>
<accession>A0A820P627</accession>
<gene>
    <name evidence="2" type="ORF">KXQ929_LOCUS50792</name>
</gene>
<feature type="non-terminal residue" evidence="2">
    <location>
        <position position="1"/>
    </location>
</feature>
<feature type="non-terminal residue" evidence="2">
    <location>
        <position position="138"/>
    </location>
</feature>
<dbReference type="GO" id="GO:0051959">
    <property type="term" value="F:dynein light intermediate chain binding"/>
    <property type="evidence" value="ECO:0007669"/>
    <property type="project" value="InterPro"/>
</dbReference>
<dbReference type="EMBL" id="CAJOBB010023960">
    <property type="protein sequence ID" value="CAF4396919.1"/>
    <property type="molecule type" value="Genomic_DNA"/>
</dbReference>
<evidence type="ECO:0000313" key="3">
    <source>
        <dbReference type="Proteomes" id="UP000663868"/>
    </source>
</evidence>
<organism evidence="2 3">
    <name type="scientific">Adineta steineri</name>
    <dbReference type="NCBI Taxonomy" id="433720"/>
    <lineage>
        <taxon>Eukaryota</taxon>
        <taxon>Metazoa</taxon>
        <taxon>Spiralia</taxon>
        <taxon>Gnathifera</taxon>
        <taxon>Rotifera</taxon>
        <taxon>Eurotatoria</taxon>
        <taxon>Bdelloidea</taxon>
        <taxon>Adinetida</taxon>
        <taxon>Adinetidae</taxon>
        <taxon>Adineta</taxon>
    </lineage>
</organism>
<dbReference type="GO" id="GO:0036158">
    <property type="term" value="P:outer dynein arm assembly"/>
    <property type="evidence" value="ECO:0007669"/>
    <property type="project" value="TreeGrafter"/>
</dbReference>
<comment type="caution">
    <text evidence="2">The sequence shown here is derived from an EMBL/GenBank/DDBJ whole genome shotgun (WGS) entry which is preliminary data.</text>
</comment>
<dbReference type="GO" id="GO:0060294">
    <property type="term" value="P:cilium movement involved in cell motility"/>
    <property type="evidence" value="ECO:0007669"/>
    <property type="project" value="TreeGrafter"/>
</dbReference>
<reference evidence="2" key="1">
    <citation type="submission" date="2021-02" db="EMBL/GenBank/DDBJ databases">
        <authorList>
            <person name="Nowell W R."/>
        </authorList>
    </citation>
    <scope>NUCLEOTIDE SEQUENCE</scope>
</reference>
<name>A0A820P627_9BILA</name>
<dbReference type="InterPro" id="IPR026983">
    <property type="entry name" value="DHC"/>
</dbReference>
<dbReference type="GO" id="GO:0036157">
    <property type="term" value="C:outer dynein arm"/>
    <property type="evidence" value="ECO:0007669"/>
    <property type="project" value="TreeGrafter"/>
</dbReference>
<dbReference type="PANTHER" id="PTHR10676:SF365">
    <property type="entry name" value="AAA+ ATPASE DOMAIN-CONTAINING PROTEIN"/>
    <property type="match status" value="1"/>
</dbReference>
<dbReference type="Proteomes" id="UP000663868">
    <property type="component" value="Unassembled WGS sequence"/>
</dbReference>
<proteinExistence type="predicted"/>
<evidence type="ECO:0000313" key="2">
    <source>
        <dbReference type="EMBL" id="CAF4396919.1"/>
    </source>
</evidence>
<protein>
    <recommendedName>
        <fullName evidence="1">Dynein heavy chain linker domain-containing protein</fullName>
    </recommendedName>
</protein>
<dbReference type="Pfam" id="PF08393">
    <property type="entry name" value="DHC_N2"/>
    <property type="match status" value="1"/>
</dbReference>
<dbReference type="GO" id="GO:0097729">
    <property type="term" value="C:9+2 motile cilium"/>
    <property type="evidence" value="ECO:0007669"/>
    <property type="project" value="TreeGrafter"/>
</dbReference>
<dbReference type="InterPro" id="IPR013602">
    <property type="entry name" value="Dynein_heavy_linker"/>
</dbReference>
<feature type="domain" description="Dynein heavy chain linker" evidence="1">
    <location>
        <begin position="4"/>
        <end position="138"/>
    </location>
</feature>
<evidence type="ECO:0000259" key="1">
    <source>
        <dbReference type="Pfam" id="PF08393"/>
    </source>
</evidence>
<dbReference type="PANTHER" id="PTHR10676">
    <property type="entry name" value="DYNEIN HEAVY CHAIN FAMILY PROTEIN"/>
    <property type="match status" value="1"/>
</dbReference>
<dbReference type="GO" id="GO:0045505">
    <property type="term" value="F:dynein intermediate chain binding"/>
    <property type="evidence" value="ECO:0007669"/>
    <property type="project" value="InterPro"/>
</dbReference>